<sequence length="4901" mass="550354">MPSSIHPHIPSTTRRCLFLSHALRLQCIHPHSPLLFPLISSSIRLHSSLNPSITYSTPTIQHSTTHSFYPPFLLSAFSPYRHYAYHAFIHSSTHSFNHSALPFPLARISPPMHSSTLTSPISSHFIIYSSPLIPQSINHLLHSHHPTLHYSFILPSFPPLRLFALPPLRLPCLHPFIHTFLQPLGVAFSSRTHFASNAFIHTHLSYFLSFHHLPASTHPSIHQSPTPLPPSNTPLLIHSTLLSSSPPPFRLTAITPTMPSSIHPHIPSTTRRCLFLSHAFRLQCIHPHSPLLFPLISSSTHLHSSLNPSITYSTPTIQHSTTHSFYPPFLLSAFSPYRHYAYHAFIHSSTHSFNHSALPFPLARISPPMHSSTLTSPISSHFIIYSPPLIPQSINHLLHSHHPTLHYSFILPSFPPLHLFAFPPLRLPCLHPFIHTFLQPLGVAFSSRTHFASNAFIHTHLSYFLSFHHLLTSTHPSIHQSPTPLPPSNTPLLIHSTLLSSSPPFRLTAITPTMPSSIHPHIPSTTRRCLFLSHAFRLQCIHPHSPLPFLSFHHLFVLHSSLNPSITYSTPTIQHSTTHSFYPPFLLSAFSPYRHYAYHAFIHSSTHSFNHSALPFPLARISPPMHSSTLTSPISSHFIIYPPPLIPQSINHLLHSHHPTLHYSFILPSFPPLRLFALPPLRLPCLHPFIHTFLQPLGVAFSSRTHFASNAFIHTHLSYFLSFHHLPASTHPSIHQSPTPLPPSNTPLLIHSTLLSSSPPFRLTAITPTMPSSIHPHIPSTTRRCLFLSHAFRLQCIHPHSPLLFPLISSSTRLHSSLNPSITYSTPTIQHSTTHSFYPPFLLSAFSPYRHYAYHAFIHSSTHSFNHSALPFPLARISPPMHSSTLTSPISSHFIIYPPPLIPQSINHLLHSHHPTLHYSFILPSFPPPPPFRLTAITPTMPSSIHPHIPSTTRRCLFLSHAFRLQCIHPHSPLLFPLISSSTRLHSSLNPSITYSTPTIQHSTTHSFYPPFLLSAFSPYRHYAYHAFIHSSTHSFNHSALPFPLARISPPMHSSTLTSPISSHFIIYPPPLIPQSINHLLHSHHPTLHYSFILPSFPPLRLFALPPLRLPCLHPFIHTFLQPLGVAFSSRTHFASNAFIHTHLSYFLSFHHLPASTHPSIHQSPTPLPPSNTPLLIHSTLLSSSPPFRLTAITPTMPSSIHPHIPSTTRRCLFLSHAFRLQCIHPHSPLLFPLISSSTRLHSSLNPSITYSTPTIQHSTTHSFYPPFLLLPFRLTAITPTMPSSIHPHIPSTTRRCLFLSHAFRLQCIHPHSPLLFPLISSSTRLHSSLNPSITYSTPTIQHSTTHSFYPPFLLSAFSPYRHYAYHAFIHSSTHSFNHSALPFLSRTHFASNAFIHTHLSYFLSFHHLFVSTHPSIHQSPTPLPPSNTPLLIHSTLLSSSPPFSCYRHYAYHAFIHSSTHSFNHSALPFPLARISPPMHSSTLTSPISSHFIIYPPPLIPQSINHLLHSHHPTLHYSFILPSFPPLRLFALPPLRLPCLHPFIHTFLQPLGVAFSSRTHFASNAFIHTHLSYFLSFHHLLTSTHPSIHQSPTPLPPSNTPLLIHSTLLSSSPPFRLTAITPTMPSSIHPHIPSTTRRCLFLSHAFRLQCIHPHSPLLFPLISSSTRLHSSLNPSITYSTPTIQHSTTHSFYPPFLLSRLFALPPLRLPCLHPFIHTFLQPLGVAFSSRTHFASNAFIHTHLSYFLSFHHLPASTHPSIHQSPTPLPPSNTPLLIHSTLLSSSPPFFALPPLRLPCLHPFIHTFLQPLGVAFSSRTHFASNAFIHTHLSYFLSFHHLPASTHPSIHQSPTPLPPSNTPLLIHSTLLSSSPPFRLTAITPTMPSSIHPHIPSTTRRCLFPLARISPPMHSSTLTSPISSHFIIYPPPLIPQSINHLLHSHHPTLHYSFILPSFPPLRLFALPPLRLPCLHPFIHTFLQPLGVAFSSRTHFASNAFIHTHLSYFLSFHHLPASTHPSIHQSPTPLPPSNTPLLIHSTLLSSSSPPFRLTAITPTMPSSIHPHIPSTTRRCLFLSHAFRLQCIHPHSPLLFPLISSSTRLHSSLNPSITYSTPTIQHSTTHSFYPPFLLSAFSPYRHYAYHAFIHSSTHSFNHSALPFPLARISPPMHSSTLTSPISSHFIIYPPPLIPQSINHLLHSHHPTLHYSFILPSFPPLRLFALPPLRLPCLHPFIHTFLQPLGVAFSSRTHFASNAFIHTHLSYFLSFHHLPASTHPSIHQSPTPLPPSNTPLLIHSTLLSSSPPFRLTAITPTMPSSIHPHIPSTTRRCLFLSHAFRLQCIHPHSPLLFPLISSSTRLHSSLNPSITYSTPTIQHSTTHSFYPPFLLSTFSPYRHYAYHAFIHSSTHSFNHSALPFPLARISPPMHSSTLTSPISSHFIIYPSPLIPQSINHLLHSHHPTLHYSFILPSFPPLRLFALPPLRLPCLHPFIHTFLQPLGVAFSSRTHFASNAFIHTHLSYFLSFHHLPASTHPSIHQSPTPLPPSNTPLLIHSTLLSSSPPFSPYRHYAYHAFIHSSTHSFNHSALPFPLSRTHFASNAFIHTHLSYFLSFHHLPASTHPSIHQSPTPLPPSNTPLLIHSTLLSSSPPFRLTAITPTMPSSIHPHIPSTTRRCLFPLARISPPMHSSTLTSPISSHFIIYPPPLIPQSINHLLHSHHPTLHYSFILPSFPPLHLFALPPLRLPCLHPFIHTFLQPLGVAFSSRTHFAPNAFIHTHLSYFLSFHHLFVSTHPSIHQSPTPLPPSNTPLLIHSTLLSSSPPFFPYRHYAYHAFIHSSTHSFNHSALPFPLARISPPMHSSTLTSPISSHFIIYSPPLIPQSINHLLHSHHPTLHYSFILPSFPPLRLFALPPLRLPCLHPFIHTFLQPLGVAFSSRTHFASNAFIHTHLSYFLSFHHLFVSTHPSIHQSPTPLPPSNTPLLIHSTLLSSSPPFRLTAITPTMPSSIHPHIPSTTRRCLFLSHAFRLQCIHPHSPLLFPLISSSIRLHSSLNPSITYSTPTIQHSTTHSFYPPFLLSAFFSLPPLRLPCLHPFIHTFLQPLGVAFSSRTHFASNAFIHTHLSYFLSFHHLFVSTHPSIHQSPTPLPPSNTPLLIHSTLLSSSPPFRLTAITPTMPSSIHPHIPSTTRRCLFLSHAFRLQCIHPHSPLLFPLISSSIPSPLIPQSINHLLHSHHPTLHYSFILPSFPPLRLFRLTAITPTMPSSIHPHIPSTTRRCLFLSHAFRLQCIHPHSPLLFPLISSSIRLHSSLNPSITYSTPTIQHSTTHSFYPPFLLSAFSPYRHYAYHAFIHSSTHSFNHSALPFPLARISPPMHSSTLTSPISSHFIIYSSPHPSIHQSPTPLPPSNTPLLIHSTLLSSSPPFRLPAITPTMPSSIHPHIPSTTRRCLFLSHAFRPQCIHPHSPLLFPLISSSTRLHSSLNPSITYSTPTIQHSTTHSFYPPFLLSAFSPYRHYAYHAFIHSSTHSFNHSALPFPLARISPPMHSSTLTSPISSISSSIRLHSSLNPSITYSTPTIQHSTTHSFYPPFLLSTFSPSRHYAYHAFIHSSTHSFNHSALPFPLARISPPMHSSTLTSPISSHFIIYSSPHIPQSINHLLHSHHPTLHYSFILPSFPPLRLFALPPLRLPCLHPFIHTFLQPLGVAFSSRTHFASNAFIHTHLSYFLSFHHLSVSTHSSIHQSPTPLPPSNTPLLIHSTLLSSSPPFRLTAITPTMPSSIHPHIPSTTRRCLFLSHAFRPQCIHPHSPLLFPLISSSIRLHSSLNPSITYSTPTIQHSTTHSFYPPFLLSAFSPYRHYAYHAFIHSSTHSFNHSALPFSLARISPPMHSSTLTSPISSHFIIYSSPHIPQSINHLLHSHHPTLHYSFILPSFPPLPPFRLTAITPTMPSSIHPHIPSTTRRCLFLSHAFRLQCIHPHSPLLFPLISSSIRLHSFLNPSITYSTPTIQHSTTHSFYPPFLLSAFSPYRHYAYHAFIHSSTHSFNHSALPFPLARISLQCIHPHSPLLFPLISSSTRLHSSLNPSITYSTPTIQHSTTHSFYPPFSSPLFRLTAITPTMPSSIHPHIPSTTRRCLFLSHAFRLQCIHPHSPLLFPLISSSTRLHSSLNPSITYSTPTIQHSTTHSFYPPFLLSAFFALPPLRLPCLHPFIHTFLQPLGVAFSSRTHFASNAFIHTHLSYFLSFHHLLTSTHPSIHQSPTPLPPSNTPLLIHSTLLSSSPPFRLTAITPTMPSSIHPHIPSTTRRCLFLSHAFRLQCIHPHSPLLFPLISSSTRLHSSLNPSITYSTPTIQHSTTHSFYPPFLLSAFSPYRHYAYHAFIHSSTHSFNHSALPFPLARISPPMHSSTLTSPISSHFIIYPPPLIPQSINHLLHSHHPTLHYSFILPSFPPLHLFSFPAITPTMPSSIHPHIPSTTRRCLFLSHALRPQCIHPHSPLLFPLISSSIRLHSSLNPSITYSTPTIQHSTTHSFYPPFLLSAFSPYRHYAYHAFIHSSTHSFNHSAFAFFSRTHFAPNAFIHTHLSYFLSFHHLPASTHPSIHQSPTPLPPSNTPLLIHSTLLSSSPPFRLTAITPTMPSSIHPHIPSTTRRCLFLSHAFRPQCIHPHSPLLFPLISSSIRLHSSLNPSITYSTPTIQHSTTHSFYPPFLLSAFSPYRHYAYHAFIHSSTHSFNHSALPFPLARISPPMHSCTLTSPISSHFIIYPPPLIPQSINHLLHSHHPTLHYSFILPSFPPLRLFALPPLRLPCLHPFIHTFLQPLGVAFSSRTHYAPNAFIHTHLSYFLSFHHLFVSTHPSIHQSPTPLPPSNTPLLIHSTLLSSSPPFRLTAITPTMPSSIHPHIRPLSLAIKVWRMSKMAFWVQV</sequence>
<comment type="caution">
    <text evidence="1">The sequence shown here is derived from an EMBL/GenBank/DDBJ whole genome shotgun (WGS) entry which is preliminary data.</text>
</comment>
<dbReference type="Proteomes" id="UP001651158">
    <property type="component" value="Unassembled WGS sequence"/>
</dbReference>
<protein>
    <submittedName>
        <fullName evidence="1">Uncharacterized protein</fullName>
    </submittedName>
</protein>
<proteinExistence type="predicted"/>
<dbReference type="EMBL" id="JAKROA010000007">
    <property type="protein sequence ID" value="KAL5105890.1"/>
    <property type="molecule type" value="Genomic_DNA"/>
</dbReference>
<keyword evidence="2" id="KW-1185">Reference proteome</keyword>
<name>A0ABR4Q8F9_9CEST</name>
<evidence type="ECO:0000313" key="1">
    <source>
        <dbReference type="EMBL" id="KAL5105890.1"/>
    </source>
</evidence>
<accession>A0ABR4Q8F9</accession>
<evidence type="ECO:0000313" key="2">
    <source>
        <dbReference type="Proteomes" id="UP001651158"/>
    </source>
</evidence>
<gene>
    <name evidence="1" type="ORF">TcWFU_007870</name>
</gene>
<organism evidence="1 2">
    <name type="scientific">Taenia crassiceps</name>
    <dbReference type="NCBI Taxonomy" id="6207"/>
    <lineage>
        <taxon>Eukaryota</taxon>
        <taxon>Metazoa</taxon>
        <taxon>Spiralia</taxon>
        <taxon>Lophotrochozoa</taxon>
        <taxon>Platyhelminthes</taxon>
        <taxon>Cestoda</taxon>
        <taxon>Eucestoda</taxon>
        <taxon>Cyclophyllidea</taxon>
        <taxon>Taeniidae</taxon>
        <taxon>Taenia</taxon>
    </lineage>
</organism>
<reference evidence="1 2" key="1">
    <citation type="journal article" date="2022" name="Front. Cell. Infect. Microbiol.">
        <title>The Genomes of Two Strains of Taenia crassiceps the Animal Model for the Study of Human Cysticercosis.</title>
        <authorList>
            <person name="Bobes R.J."/>
            <person name="Estrada K."/>
            <person name="Rios-Valencia D.G."/>
            <person name="Calderon-Gallegos A."/>
            <person name="de la Torre P."/>
            <person name="Carrero J.C."/>
            <person name="Sanchez-Flores A."/>
            <person name="Laclette J.P."/>
        </authorList>
    </citation>
    <scope>NUCLEOTIDE SEQUENCE [LARGE SCALE GENOMIC DNA]</scope>
    <source>
        <strain evidence="1">WFUcys</strain>
    </source>
</reference>